<name>A0A8H4LH94_9HYPO</name>
<dbReference type="EMBL" id="JAADYS010000633">
    <property type="protein sequence ID" value="KAF4468320.1"/>
    <property type="molecule type" value="Genomic_DNA"/>
</dbReference>
<accession>A0A8H4LH94</accession>
<protein>
    <submittedName>
        <fullName evidence="1">Uncharacterized protein</fullName>
    </submittedName>
</protein>
<gene>
    <name evidence="1" type="ORF">FALBO_4803</name>
</gene>
<sequence>MDATNPSTLSSRLRLRRQRISQRLTLLRIRVHLFFHRESSIHFGPVHKMGERDSDSDPLDDVLKDFYRQQAQEETAEDRTAEGRIMPWIVVTRPNQEKGRAVFTGQR</sequence>
<evidence type="ECO:0000313" key="2">
    <source>
        <dbReference type="Proteomes" id="UP000554235"/>
    </source>
</evidence>
<keyword evidence="2" id="KW-1185">Reference proteome</keyword>
<dbReference type="Proteomes" id="UP000554235">
    <property type="component" value="Unassembled WGS sequence"/>
</dbReference>
<comment type="caution">
    <text evidence="1">The sequence shown here is derived from an EMBL/GenBank/DDBJ whole genome shotgun (WGS) entry which is preliminary data.</text>
</comment>
<evidence type="ECO:0000313" key="1">
    <source>
        <dbReference type="EMBL" id="KAF4468320.1"/>
    </source>
</evidence>
<dbReference type="AlphaFoldDB" id="A0A8H4LH94"/>
<proteinExistence type="predicted"/>
<reference evidence="1 2" key="1">
    <citation type="submission" date="2020-01" db="EMBL/GenBank/DDBJ databases">
        <title>Identification and distribution of gene clusters putatively required for synthesis of sphingolipid metabolism inhibitors in phylogenetically diverse species of the filamentous fungus Fusarium.</title>
        <authorList>
            <person name="Kim H.-S."/>
            <person name="Busman M."/>
            <person name="Brown D.W."/>
            <person name="Divon H."/>
            <person name="Uhlig S."/>
            <person name="Proctor R.H."/>
        </authorList>
    </citation>
    <scope>NUCLEOTIDE SEQUENCE [LARGE SCALE GENOMIC DNA]</scope>
    <source>
        <strain evidence="1 2">NRRL 20459</strain>
    </source>
</reference>
<organism evidence="1 2">
    <name type="scientific">Fusarium albosuccineum</name>
    <dbReference type="NCBI Taxonomy" id="1237068"/>
    <lineage>
        <taxon>Eukaryota</taxon>
        <taxon>Fungi</taxon>
        <taxon>Dikarya</taxon>
        <taxon>Ascomycota</taxon>
        <taxon>Pezizomycotina</taxon>
        <taxon>Sordariomycetes</taxon>
        <taxon>Hypocreomycetidae</taxon>
        <taxon>Hypocreales</taxon>
        <taxon>Nectriaceae</taxon>
        <taxon>Fusarium</taxon>
        <taxon>Fusarium decemcellulare species complex</taxon>
    </lineage>
</organism>